<evidence type="ECO:0000313" key="3">
    <source>
        <dbReference type="EMBL" id="CAH1404302.1"/>
    </source>
</evidence>
<dbReference type="EMBL" id="OV725082">
    <property type="protein sequence ID" value="CAH1404297.1"/>
    <property type="molecule type" value="Genomic_DNA"/>
</dbReference>
<reference evidence="1" key="1">
    <citation type="submission" date="2022-01" db="EMBL/GenBank/DDBJ databases">
        <authorList>
            <person name="King R."/>
        </authorList>
    </citation>
    <scope>NUCLEOTIDE SEQUENCE</scope>
</reference>
<evidence type="ECO:0000313" key="1">
    <source>
        <dbReference type="EMBL" id="CAH1404295.1"/>
    </source>
</evidence>
<dbReference type="EMBL" id="OV725082">
    <property type="protein sequence ID" value="CAH1404295.1"/>
    <property type="molecule type" value="Genomic_DNA"/>
</dbReference>
<keyword evidence="4" id="KW-1185">Reference proteome</keyword>
<dbReference type="EMBL" id="OV725082">
    <property type="protein sequence ID" value="CAH1404302.1"/>
    <property type="molecule type" value="Genomic_DNA"/>
</dbReference>
<sequence length="88" mass="10740">MTTVNNSLQKLGRKRPGAFMIYDKIKKLRLEHDYIKKAENVRRANEINEWYNREIQKPGNRKKLMIDRYYKFQKLELDIQHFSVPRSV</sequence>
<organism evidence="1 4">
    <name type="scientific">Nezara viridula</name>
    <name type="common">Southern green stink bug</name>
    <name type="synonym">Cimex viridulus</name>
    <dbReference type="NCBI Taxonomy" id="85310"/>
    <lineage>
        <taxon>Eukaryota</taxon>
        <taxon>Metazoa</taxon>
        <taxon>Ecdysozoa</taxon>
        <taxon>Arthropoda</taxon>
        <taxon>Hexapoda</taxon>
        <taxon>Insecta</taxon>
        <taxon>Pterygota</taxon>
        <taxon>Neoptera</taxon>
        <taxon>Paraneoptera</taxon>
        <taxon>Hemiptera</taxon>
        <taxon>Heteroptera</taxon>
        <taxon>Panheteroptera</taxon>
        <taxon>Pentatomomorpha</taxon>
        <taxon>Pentatomoidea</taxon>
        <taxon>Pentatomidae</taxon>
        <taxon>Pentatominae</taxon>
        <taxon>Nezara</taxon>
    </lineage>
</organism>
<dbReference type="Proteomes" id="UP001152798">
    <property type="component" value="Chromosome 6"/>
</dbReference>
<protein>
    <submittedName>
        <fullName evidence="1">Uncharacterized protein</fullName>
    </submittedName>
</protein>
<evidence type="ECO:0000313" key="2">
    <source>
        <dbReference type="EMBL" id="CAH1404297.1"/>
    </source>
</evidence>
<evidence type="ECO:0000313" key="4">
    <source>
        <dbReference type="Proteomes" id="UP001152798"/>
    </source>
</evidence>
<proteinExistence type="predicted"/>
<accession>A0A9P0HKG5</accession>
<dbReference type="AlphaFoldDB" id="A0A9P0HKG5"/>
<name>A0A9P0HKG5_NEZVI</name>
<gene>
    <name evidence="1" type="ORF">NEZAVI_LOCUS12729</name>
    <name evidence="2" type="ORF">NEZAVI_LOCUS12731</name>
    <name evidence="3" type="ORF">NEZAVI_LOCUS12736</name>
</gene>